<dbReference type="AlphaFoldDB" id="A0A1C3SNT3"/>
<name>A0A1C3SNT3_STRMC</name>
<sequence>MFPIQLGLKASCDLEQMESRLKYHPDVFEFFTSETDFTASGLQHLREAVQTVKASGVKAIVLHHPMKYQGQFLELVAHPKNKADLVDFINYSTQGLLKIARDFDCKVLVHGSYELREKDLLEPFENIKEAQNYLFTRMDEFCELGENHIMFENGISKLFSFGKPGFDQLLAQKGYPLAYDISHAFIYLHGDNKALQCSLETLKETIIHYHLVDSLGETHDSLILGHGKINWAEALPLFNENATSIYEINLKDLNNPIEQLESHAYLIKVAQAINGK</sequence>
<protein>
    <submittedName>
        <fullName evidence="2">Xylose isomerase</fullName>
    </submittedName>
</protein>
<dbReference type="Proteomes" id="UP000222913">
    <property type="component" value="Unassembled WGS sequence"/>
</dbReference>
<dbReference type="InterPro" id="IPR036237">
    <property type="entry name" value="Xyl_isomerase-like_sf"/>
</dbReference>
<proteinExistence type="predicted"/>
<evidence type="ECO:0000313" key="1">
    <source>
        <dbReference type="EMBL" id="PHV55364.1"/>
    </source>
</evidence>
<dbReference type="Gene3D" id="3.20.20.150">
    <property type="entry name" value="Divalent-metal-dependent TIM barrel enzymes"/>
    <property type="match status" value="1"/>
</dbReference>
<dbReference type="EMBL" id="PEBN01000075">
    <property type="protein sequence ID" value="PHV55364.1"/>
    <property type="molecule type" value="Genomic_DNA"/>
</dbReference>
<keyword evidence="2" id="KW-0413">Isomerase</keyword>
<dbReference type="RefSeq" id="WP_014294542.1">
    <property type="nucleotide sequence ID" value="NZ_FLZS01000002.1"/>
</dbReference>
<dbReference type="OMA" id="RMIAFAQ"/>
<evidence type="ECO:0000313" key="2">
    <source>
        <dbReference type="EMBL" id="PHV56269.1"/>
    </source>
</evidence>
<dbReference type="EMBL" id="PEBM01000048">
    <property type="protein sequence ID" value="PHV56269.1"/>
    <property type="molecule type" value="Genomic_DNA"/>
</dbReference>
<dbReference type="GO" id="GO:0016853">
    <property type="term" value="F:isomerase activity"/>
    <property type="evidence" value="ECO:0007669"/>
    <property type="project" value="UniProtKB-KW"/>
</dbReference>
<accession>A0A1C3SNT3</accession>
<gene>
    <name evidence="1" type="ORF">CS009_11280</name>
    <name evidence="2" type="ORF">CS010_08435</name>
</gene>
<evidence type="ECO:0000313" key="4">
    <source>
        <dbReference type="Proteomes" id="UP000222913"/>
    </source>
</evidence>
<dbReference type="SUPFAM" id="SSF51658">
    <property type="entry name" value="Xylose isomerase-like"/>
    <property type="match status" value="1"/>
</dbReference>
<evidence type="ECO:0000313" key="3">
    <source>
        <dbReference type="Proteomes" id="UP000221763"/>
    </source>
</evidence>
<comment type="caution">
    <text evidence="2">The sequence shown here is derived from an EMBL/GenBank/DDBJ whole genome shotgun (WGS) entry which is preliminary data.</text>
</comment>
<reference evidence="3 4" key="1">
    <citation type="submission" date="2017-10" db="EMBL/GenBank/DDBJ databases">
        <title>Whole-genome sequence of three Streptococcus macedonicus strains isolated from Italian cheeses of the Veneto region.</title>
        <authorList>
            <person name="Treu L."/>
            <person name="De Diego-Diaz B."/>
            <person name="Papadimitriou K."/>
            <person name="Tsakalidou E."/>
            <person name="Corich V."/>
            <person name="Giacomini A."/>
        </authorList>
    </citation>
    <scope>NUCLEOTIDE SEQUENCE [LARGE SCALE GENOMIC DNA]</scope>
    <source>
        <strain evidence="1 3">19AS</strain>
        <strain evidence="2 4">27MV</strain>
    </source>
</reference>
<dbReference type="Proteomes" id="UP000221763">
    <property type="component" value="Unassembled WGS sequence"/>
</dbReference>
<organism evidence="2 4">
    <name type="scientific">Streptococcus macedonicus</name>
    <name type="common">Streptococcus gallolyticus macedonicus</name>
    <dbReference type="NCBI Taxonomy" id="59310"/>
    <lineage>
        <taxon>Bacteria</taxon>
        <taxon>Bacillati</taxon>
        <taxon>Bacillota</taxon>
        <taxon>Bacilli</taxon>
        <taxon>Lactobacillales</taxon>
        <taxon>Streptococcaceae</taxon>
        <taxon>Streptococcus</taxon>
    </lineage>
</organism>